<dbReference type="PANTHER" id="PTHR20992">
    <property type="entry name" value="AT15442P-RELATED"/>
    <property type="match status" value="1"/>
</dbReference>
<gene>
    <name evidence="2" type="ORF">F1737_04675</name>
</gene>
<name>A0AA97I2X1_9EURY</name>
<dbReference type="RefSeq" id="WP_317137622.1">
    <property type="nucleotide sequence ID" value="NZ_CP043875.1"/>
</dbReference>
<reference evidence="2 3" key="1">
    <citation type="submission" date="2019-09" db="EMBL/GenBank/DDBJ databases">
        <title>The complete genome of Methanoplanus sp. FWC-SCC4.</title>
        <authorList>
            <person name="Chen S.-C."/>
            <person name="Zhou Y.-Z."/>
            <person name="Lai M.-C."/>
        </authorList>
    </citation>
    <scope>NUCLEOTIDE SEQUENCE [LARGE SCALE GENOMIC DNA]</scope>
    <source>
        <strain evidence="2 3">FWC-SCC4</strain>
    </source>
</reference>
<feature type="transmembrane region" description="Helical" evidence="1">
    <location>
        <begin position="307"/>
        <end position="327"/>
    </location>
</feature>
<dbReference type="PANTHER" id="PTHR20992:SF9">
    <property type="entry name" value="AT15442P-RELATED"/>
    <property type="match status" value="1"/>
</dbReference>
<dbReference type="AlphaFoldDB" id="A0AA97I2X1"/>
<feature type="transmembrane region" description="Helical" evidence="1">
    <location>
        <begin position="238"/>
        <end position="262"/>
    </location>
</feature>
<evidence type="ECO:0000313" key="3">
    <source>
        <dbReference type="Proteomes" id="UP001301797"/>
    </source>
</evidence>
<keyword evidence="1" id="KW-0472">Membrane</keyword>
<dbReference type="Pfam" id="PF04087">
    <property type="entry name" value="DUF389"/>
    <property type="match status" value="1"/>
</dbReference>
<dbReference type="InterPro" id="IPR005240">
    <property type="entry name" value="DUF389"/>
</dbReference>
<dbReference type="KEGG" id="mefw:F1737_04675"/>
<accession>A0AA97I2X1</accession>
<evidence type="ECO:0000256" key="1">
    <source>
        <dbReference type="SAM" id="Phobius"/>
    </source>
</evidence>
<feature type="transmembrane region" description="Helical" evidence="1">
    <location>
        <begin position="133"/>
        <end position="155"/>
    </location>
</feature>
<feature type="transmembrane region" description="Helical" evidence="1">
    <location>
        <begin position="167"/>
        <end position="191"/>
    </location>
</feature>
<protein>
    <submittedName>
        <fullName evidence="2">TIGR00341 family protein</fullName>
    </submittedName>
</protein>
<dbReference type="NCBIfam" id="TIGR00341">
    <property type="entry name" value="TIGR00341 family protein"/>
    <property type="match status" value="1"/>
</dbReference>
<feature type="transmembrane region" description="Helical" evidence="1">
    <location>
        <begin position="211"/>
        <end position="231"/>
    </location>
</feature>
<feature type="transmembrane region" description="Helical" evidence="1">
    <location>
        <begin position="277"/>
        <end position="295"/>
    </location>
</feature>
<dbReference type="EMBL" id="CP043875">
    <property type="protein sequence ID" value="WOF16048.1"/>
    <property type="molecule type" value="Genomic_DNA"/>
</dbReference>
<keyword evidence="3" id="KW-1185">Reference proteome</keyword>
<dbReference type="Proteomes" id="UP001301797">
    <property type="component" value="Chromosome"/>
</dbReference>
<organism evidence="2 3">
    <name type="scientific">Methanochimaera problematica</name>
    <dbReference type="NCBI Taxonomy" id="2609417"/>
    <lineage>
        <taxon>Archaea</taxon>
        <taxon>Methanobacteriati</taxon>
        <taxon>Methanobacteriota</taxon>
        <taxon>Stenosarchaea group</taxon>
        <taxon>Methanomicrobia</taxon>
        <taxon>Methanomicrobiales</taxon>
        <taxon>Methanomicrobiaceae</taxon>
        <taxon>Methanochimaera</taxon>
    </lineage>
</organism>
<dbReference type="GeneID" id="85229446"/>
<evidence type="ECO:0000313" key="2">
    <source>
        <dbReference type="EMBL" id="WOF16048.1"/>
    </source>
</evidence>
<sequence>MKKILIHARYDDYKKIIPLLENFYHVDVEEKDFIQIKIFVPDAEINNALEILREPLDFRYKETLIEVSTPDFVISSTLSRAEKNVRTTEKTPVEKLLDTAKDYIKLDYWNISLTAIAGLIALTGLFLNNVAIIIGAMLLSPILGPIHSFAIYSAVGKTTEAIRSIGVLSILLLSVFVVSVIGTYLLSFLVAFCPEPILSIELTQEIISRTVSSPVYILMAVLLGIASIIALSRGTAEFIAGVAIAAALLPPTVVAGISFVIIPTEFMGPVFLVLDNVLGLIAGALIATLILGITPRNGTDIKTAKKFIQRTALLIAVLIALLTASYIF</sequence>
<feature type="transmembrane region" description="Helical" evidence="1">
    <location>
        <begin position="108"/>
        <end position="127"/>
    </location>
</feature>
<keyword evidence="1" id="KW-0812">Transmembrane</keyword>
<keyword evidence="1" id="KW-1133">Transmembrane helix</keyword>
<proteinExistence type="predicted"/>